<dbReference type="Pfam" id="PF00440">
    <property type="entry name" value="TetR_N"/>
    <property type="match status" value="1"/>
</dbReference>
<keyword evidence="5" id="KW-1185">Reference proteome</keyword>
<reference evidence="4 5" key="1">
    <citation type="submission" date="2017-05" db="EMBL/GenBank/DDBJ databases">
        <title>Genomic insights into alkan degradation activity of Oleiphilus messinensis.</title>
        <authorList>
            <person name="Kozyavkin S.A."/>
            <person name="Slesarev A.I."/>
            <person name="Golyshin P.N."/>
            <person name="Korzhenkov A."/>
            <person name="Golyshina O.N."/>
            <person name="Toshchakov S.V."/>
        </authorList>
    </citation>
    <scope>NUCLEOTIDE SEQUENCE [LARGE SCALE GENOMIC DNA]</scope>
    <source>
        <strain evidence="4 5">ME102</strain>
    </source>
</reference>
<feature type="DNA-binding region" description="H-T-H motif" evidence="2">
    <location>
        <begin position="37"/>
        <end position="56"/>
    </location>
</feature>
<dbReference type="InterPro" id="IPR050624">
    <property type="entry name" value="HTH-type_Tx_Regulator"/>
</dbReference>
<dbReference type="Proteomes" id="UP000196027">
    <property type="component" value="Chromosome"/>
</dbReference>
<dbReference type="PANTHER" id="PTHR43479">
    <property type="entry name" value="ACREF/ENVCD OPERON REPRESSOR-RELATED"/>
    <property type="match status" value="1"/>
</dbReference>
<evidence type="ECO:0000256" key="1">
    <source>
        <dbReference type="ARBA" id="ARBA00023125"/>
    </source>
</evidence>
<feature type="domain" description="HTH tetR-type" evidence="3">
    <location>
        <begin position="14"/>
        <end position="74"/>
    </location>
</feature>
<dbReference type="AlphaFoldDB" id="A0A1Y0IA12"/>
<dbReference type="Gene3D" id="1.10.357.10">
    <property type="entry name" value="Tetracycline Repressor, domain 2"/>
    <property type="match status" value="1"/>
</dbReference>
<dbReference type="OrthoDB" id="2356263at2"/>
<sequence>MNTAKLGKRELNRQNNQRAIMTAARECFSEAGFDKVTVRDIIRRTGLASGTFYNYFPDKRSIFSALIDDYMGRLNEHLANLRGTAPELESRINSAYLAIFTTIEEDPEVYKLVHANDKIVQEIYSSGIFGKALETFENDIKNAIADGQLPDINVDYISASFNGVGYELGFRLADRGGEPKQAAHFATKLFLGGVSALPDNS</sequence>
<dbReference type="RefSeq" id="WP_087461318.1">
    <property type="nucleotide sequence ID" value="NZ_CP021425.1"/>
</dbReference>
<dbReference type="PANTHER" id="PTHR43479:SF11">
    <property type="entry name" value="ACREF_ENVCD OPERON REPRESSOR-RELATED"/>
    <property type="match status" value="1"/>
</dbReference>
<dbReference type="PROSITE" id="PS01081">
    <property type="entry name" value="HTH_TETR_1"/>
    <property type="match status" value="1"/>
</dbReference>
<protein>
    <submittedName>
        <fullName evidence="4">TetR family transcriptional regulator</fullName>
    </submittedName>
</protein>
<gene>
    <name evidence="4" type="ORF">OLMES_2252</name>
</gene>
<dbReference type="GO" id="GO:0003677">
    <property type="term" value="F:DNA binding"/>
    <property type="evidence" value="ECO:0007669"/>
    <property type="project" value="UniProtKB-UniRule"/>
</dbReference>
<dbReference type="KEGG" id="ome:OLMES_2252"/>
<name>A0A1Y0IA12_9GAMM</name>
<dbReference type="EMBL" id="CP021425">
    <property type="protein sequence ID" value="ARU56315.1"/>
    <property type="molecule type" value="Genomic_DNA"/>
</dbReference>
<dbReference type="InterPro" id="IPR009057">
    <property type="entry name" value="Homeodomain-like_sf"/>
</dbReference>
<evidence type="ECO:0000313" key="4">
    <source>
        <dbReference type="EMBL" id="ARU56315.1"/>
    </source>
</evidence>
<dbReference type="PRINTS" id="PR00455">
    <property type="entry name" value="HTHTETR"/>
</dbReference>
<accession>A0A1Y0IA12</accession>
<organism evidence="4 5">
    <name type="scientific">Oleiphilus messinensis</name>
    <dbReference type="NCBI Taxonomy" id="141451"/>
    <lineage>
        <taxon>Bacteria</taxon>
        <taxon>Pseudomonadati</taxon>
        <taxon>Pseudomonadota</taxon>
        <taxon>Gammaproteobacteria</taxon>
        <taxon>Oceanospirillales</taxon>
        <taxon>Oleiphilaceae</taxon>
        <taxon>Oleiphilus</taxon>
    </lineage>
</organism>
<keyword evidence="1 2" id="KW-0238">DNA-binding</keyword>
<dbReference type="PROSITE" id="PS50977">
    <property type="entry name" value="HTH_TETR_2"/>
    <property type="match status" value="1"/>
</dbReference>
<evidence type="ECO:0000259" key="3">
    <source>
        <dbReference type="PROSITE" id="PS50977"/>
    </source>
</evidence>
<dbReference type="InterPro" id="IPR001647">
    <property type="entry name" value="HTH_TetR"/>
</dbReference>
<proteinExistence type="predicted"/>
<evidence type="ECO:0000313" key="5">
    <source>
        <dbReference type="Proteomes" id="UP000196027"/>
    </source>
</evidence>
<dbReference type="InterPro" id="IPR023772">
    <property type="entry name" value="DNA-bd_HTH_TetR-type_CS"/>
</dbReference>
<dbReference type="SUPFAM" id="SSF46689">
    <property type="entry name" value="Homeodomain-like"/>
    <property type="match status" value="1"/>
</dbReference>
<evidence type="ECO:0000256" key="2">
    <source>
        <dbReference type="PROSITE-ProRule" id="PRU00335"/>
    </source>
</evidence>